<reference evidence="3" key="1">
    <citation type="journal article" date="2019" name="Int. J. Syst. Evol. Microbiol.">
        <title>The Global Catalogue of Microorganisms (GCM) 10K type strain sequencing project: providing services to taxonomists for standard genome sequencing and annotation.</title>
        <authorList>
            <consortium name="The Broad Institute Genomics Platform"/>
            <consortium name="The Broad Institute Genome Sequencing Center for Infectious Disease"/>
            <person name="Wu L."/>
            <person name="Ma J."/>
        </authorList>
    </citation>
    <scope>NUCLEOTIDE SEQUENCE [LARGE SCALE GENOMIC DNA]</scope>
    <source>
        <strain evidence="3">JCM 17342</strain>
    </source>
</reference>
<dbReference type="Gene3D" id="2.60.40.10">
    <property type="entry name" value="Immunoglobulins"/>
    <property type="match status" value="1"/>
</dbReference>
<dbReference type="RefSeq" id="WP_344876378.1">
    <property type="nucleotide sequence ID" value="NZ_BAABAL010000013.1"/>
</dbReference>
<dbReference type="EMBL" id="BAABAL010000013">
    <property type="protein sequence ID" value="GAA4011244.1"/>
    <property type="molecule type" value="Genomic_DNA"/>
</dbReference>
<proteinExistence type="predicted"/>
<organism evidence="2 3">
    <name type="scientific">Allokutzneria multivorans</name>
    <dbReference type="NCBI Taxonomy" id="1142134"/>
    <lineage>
        <taxon>Bacteria</taxon>
        <taxon>Bacillati</taxon>
        <taxon>Actinomycetota</taxon>
        <taxon>Actinomycetes</taxon>
        <taxon>Pseudonocardiales</taxon>
        <taxon>Pseudonocardiaceae</taxon>
        <taxon>Allokutzneria</taxon>
    </lineage>
</organism>
<dbReference type="InterPro" id="IPR029411">
    <property type="entry name" value="RG-lyase_III"/>
</dbReference>
<comment type="caution">
    <text evidence="2">The sequence shown here is derived from an EMBL/GenBank/DDBJ whole genome shotgun (WGS) entry which is preliminary data.</text>
</comment>
<evidence type="ECO:0000313" key="2">
    <source>
        <dbReference type="EMBL" id="GAA4011244.1"/>
    </source>
</evidence>
<evidence type="ECO:0000313" key="3">
    <source>
        <dbReference type="Proteomes" id="UP001501747"/>
    </source>
</evidence>
<dbReference type="SUPFAM" id="SSF49785">
    <property type="entry name" value="Galactose-binding domain-like"/>
    <property type="match status" value="1"/>
</dbReference>
<dbReference type="InterPro" id="IPR013783">
    <property type="entry name" value="Ig-like_fold"/>
</dbReference>
<gene>
    <name evidence="2" type="ORF">GCM10022247_36990</name>
</gene>
<evidence type="ECO:0000259" key="1">
    <source>
        <dbReference type="Pfam" id="PF14683"/>
    </source>
</evidence>
<dbReference type="Proteomes" id="UP001501747">
    <property type="component" value="Unassembled WGS sequence"/>
</dbReference>
<name>A0ABP7SG61_9PSEU</name>
<accession>A0ABP7SG61</accession>
<keyword evidence="3" id="KW-1185">Reference proteome</keyword>
<protein>
    <recommendedName>
        <fullName evidence="1">Rhamnogalacturonan lyase domain-containing protein</fullName>
    </recommendedName>
</protein>
<dbReference type="Pfam" id="PF14683">
    <property type="entry name" value="CBM-like"/>
    <property type="match status" value="1"/>
</dbReference>
<sequence>MKLSATPGIGWIDLAWAHHGFVDHFAIYASDSPFVQGELVEKTVYTRFRHANLGPRSRTFYYRVVTVDAAGNRSRPSPMLRASSLTSVTVSGQPVAVIGEFDRTSRGLALAPNGYQQYTARFPNGPDYPASDWPYLHPGPADKWAGSKPHSFRFRFTLPVVRDLVLAVWLIDTHATIPGVLSLSCNDTSFAEVPLERGATKGSTVGEGPSLRPSIVEVAVPASALRHGANMITFTKASGSWHAYDAVGVFTPA</sequence>
<feature type="domain" description="Rhamnogalacturonan lyase" evidence="1">
    <location>
        <begin position="98"/>
        <end position="247"/>
    </location>
</feature>
<dbReference type="InterPro" id="IPR008979">
    <property type="entry name" value="Galactose-bd-like_sf"/>
</dbReference>